<proteinExistence type="predicted"/>
<reference evidence="1 2" key="1">
    <citation type="journal article" date="2015" name="Biol. Direct">
        <title>Babela massiliensis, a representative of a widespread bacterial phylum with unusual adaptations to parasitism in amoebae.</title>
        <authorList>
            <person name="Pagnier I."/>
            <person name="Yutin N."/>
            <person name="Croce O."/>
            <person name="Makarova K.S."/>
            <person name="Wolf Y.I."/>
            <person name="Benamar S."/>
            <person name="Raoult D."/>
            <person name="Koonin E.V."/>
            <person name="La Scola B."/>
        </authorList>
    </citation>
    <scope>NUCLEOTIDE SEQUENCE [LARGE SCALE GENOMIC DNA]</scope>
    <source>
        <strain evidence="2">BABL1</strain>
    </source>
</reference>
<evidence type="ECO:0000313" key="2">
    <source>
        <dbReference type="Proteomes" id="UP000018769"/>
    </source>
</evidence>
<name>V6DGT4_9BACT</name>
<protein>
    <submittedName>
        <fullName evidence="1">Uncharacterized protein</fullName>
    </submittedName>
</protein>
<dbReference type="RefSeq" id="WP_023792400.1">
    <property type="nucleotide sequence ID" value="NC_023003.1"/>
</dbReference>
<dbReference type="KEGG" id="dpb:BABL1_gene_256"/>
<dbReference type="AlphaFoldDB" id="V6DGT4"/>
<dbReference type="OrthoDB" id="9763983at2"/>
<dbReference type="HOGENOM" id="CLU_1150205_0_0_7"/>
<organism evidence="1 2">
    <name type="scientific">Candidatus Babela massiliensis</name>
    <dbReference type="NCBI Taxonomy" id="673862"/>
    <lineage>
        <taxon>Bacteria</taxon>
        <taxon>Candidatus Babelota</taxon>
        <taxon>Candidatus Babeliae</taxon>
        <taxon>Candidatus Babeliales</taxon>
        <taxon>Candidatus Babeliaceae</taxon>
        <taxon>Candidatus Babela</taxon>
    </lineage>
</organism>
<keyword evidence="2" id="KW-1185">Reference proteome</keyword>
<dbReference type="EMBL" id="HG793133">
    <property type="protein sequence ID" value="CDK30759.1"/>
    <property type="molecule type" value="Genomic_DNA"/>
</dbReference>
<sequence length="241" mass="27904">MFNKIYLIILSCLLINFDIIPIASDNSDNTISTYKSGDMLFYIHCNMAWDFLNILKDINKIRVLGSSDSKSISNGATLEDRLSGVSALISGARIHILFNDIDSIFSDNKYVVFSRIINLIYPLFDIFTIHKHIEVLKNAEKIASYNKETNRSLLKTKFIQYGWLTVNKLAPYLLFAWSRKSNENINFFNIFKKSENLNLKSYEIFEITKSLTYISEALRKHMRFKAELGDYKNYNISSIKA</sequence>
<accession>V6DGT4</accession>
<dbReference type="Proteomes" id="UP000018769">
    <property type="component" value="Chromosome I"/>
</dbReference>
<gene>
    <name evidence="1" type="ORF">BABL1_gene_256</name>
</gene>
<evidence type="ECO:0000313" key="1">
    <source>
        <dbReference type="EMBL" id="CDK30759.1"/>
    </source>
</evidence>